<dbReference type="EMBL" id="JACHDO010000001">
    <property type="protein sequence ID" value="MBB5491959.1"/>
    <property type="molecule type" value="Genomic_DNA"/>
</dbReference>
<dbReference type="SMART" id="SM00960">
    <property type="entry name" value="Robl_LC7"/>
    <property type="match status" value="1"/>
</dbReference>
<comment type="caution">
    <text evidence="2">The sequence shown here is derived from an EMBL/GenBank/DDBJ whole genome shotgun (WGS) entry which is preliminary data.</text>
</comment>
<keyword evidence="3" id="KW-1185">Reference proteome</keyword>
<dbReference type="Gene3D" id="3.30.450.30">
    <property type="entry name" value="Dynein light chain 2a, cytoplasmic"/>
    <property type="match status" value="1"/>
</dbReference>
<reference evidence="2 3" key="1">
    <citation type="submission" date="2020-08" db="EMBL/GenBank/DDBJ databases">
        <title>Sequencing the genomes of 1000 actinobacteria strains.</title>
        <authorList>
            <person name="Klenk H.-P."/>
        </authorList>
    </citation>
    <scope>NUCLEOTIDE SEQUENCE [LARGE SCALE GENOMIC DNA]</scope>
    <source>
        <strain evidence="2 3">DSM 44598</strain>
    </source>
</reference>
<evidence type="ECO:0000313" key="3">
    <source>
        <dbReference type="Proteomes" id="UP000579647"/>
    </source>
</evidence>
<dbReference type="Proteomes" id="UP000579647">
    <property type="component" value="Unassembled WGS sequence"/>
</dbReference>
<proteinExistence type="predicted"/>
<dbReference type="PANTHER" id="PTHR36222:SF1">
    <property type="entry name" value="SERINE PROTEASE INHIBITOR RV3364C"/>
    <property type="match status" value="1"/>
</dbReference>
<organism evidence="2 3">
    <name type="scientific">Nocardiopsis metallicus</name>
    <dbReference type="NCBI Taxonomy" id="179819"/>
    <lineage>
        <taxon>Bacteria</taxon>
        <taxon>Bacillati</taxon>
        <taxon>Actinomycetota</taxon>
        <taxon>Actinomycetes</taxon>
        <taxon>Streptosporangiales</taxon>
        <taxon>Nocardiopsidaceae</taxon>
        <taxon>Nocardiopsis</taxon>
    </lineage>
</organism>
<evidence type="ECO:0000259" key="1">
    <source>
        <dbReference type="SMART" id="SM00960"/>
    </source>
</evidence>
<name>A0A840W4U5_9ACTN</name>
<dbReference type="PANTHER" id="PTHR36222">
    <property type="entry name" value="SERINE PROTEASE INHIBITOR RV3364C"/>
    <property type="match status" value="1"/>
</dbReference>
<sequence length="159" mass="17108">MTTTTPTPPRLMNAVELPSEHHDELQRLLNQLVQDTGTSYGVVFGTHGLHLLRAGDLDQVGAESVTAILTNVLLLSRGAGKLTDRGEAETIVVRYESGALVLAPLGSAFGLGLFTGESDNELKQVAYALARFAIQAEPLLPQEDLASRAEHLRGREVPR</sequence>
<dbReference type="InterPro" id="IPR053141">
    <property type="entry name" value="Mycobact_SerProt_Inhib_Rv3364c"/>
</dbReference>
<feature type="domain" description="Roadblock/LAMTOR2" evidence="1">
    <location>
        <begin position="25"/>
        <end position="115"/>
    </location>
</feature>
<protein>
    <submittedName>
        <fullName evidence="2">Putative regulator of Ras-like GTPase activity (Roadblock/LC7/MglB family)</fullName>
    </submittedName>
</protein>
<dbReference type="AlphaFoldDB" id="A0A840W4U5"/>
<gene>
    <name evidence="2" type="ORF">HNR07_003096</name>
</gene>
<dbReference type="RefSeq" id="WP_184365549.1">
    <property type="nucleotide sequence ID" value="NZ_BAAAKM010000153.1"/>
</dbReference>
<dbReference type="SUPFAM" id="SSF103196">
    <property type="entry name" value="Roadblock/LC7 domain"/>
    <property type="match status" value="1"/>
</dbReference>
<dbReference type="Pfam" id="PF03259">
    <property type="entry name" value="Robl_LC7"/>
    <property type="match status" value="1"/>
</dbReference>
<accession>A0A840W4U5</accession>
<dbReference type="InterPro" id="IPR004942">
    <property type="entry name" value="Roadblock/LAMTOR2_dom"/>
</dbReference>
<evidence type="ECO:0000313" key="2">
    <source>
        <dbReference type="EMBL" id="MBB5491959.1"/>
    </source>
</evidence>